<dbReference type="GO" id="GO:0055085">
    <property type="term" value="P:transmembrane transport"/>
    <property type="evidence" value="ECO:0007669"/>
    <property type="project" value="TreeGrafter"/>
</dbReference>
<name>A0A6M4IUI5_9BACT</name>
<feature type="transmembrane region" description="Helical" evidence="6">
    <location>
        <begin position="370"/>
        <end position="391"/>
    </location>
</feature>
<dbReference type="Proteomes" id="UP000500938">
    <property type="component" value="Chromosome"/>
</dbReference>
<protein>
    <submittedName>
        <fullName evidence="7">AI-2E family transporter</fullName>
    </submittedName>
</protein>
<keyword evidence="8" id="KW-1185">Reference proteome</keyword>
<comment type="subcellular location">
    <subcellularLocation>
        <location evidence="1">Membrane</location>
        <topology evidence="1">Multi-pass membrane protein</topology>
    </subcellularLocation>
</comment>
<evidence type="ECO:0000313" key="7">
    <source>
        <dbReference type="EMBL" id="QJR37798.1"/>
    </source>
</evidence>
<proteinExistence type="inferred from homology"/>
<feature type="transmembrane region" description="Helical" evidence="6">
    <location>
        <begin position="328"/>
        <end position="350"/>
    </location>
</feature>
<feature type="transmembrane region" description="Helical" evidence="6">
    <location>
        <begin position="291"/>
        <end position="321"/>
    </location>
</feature>
<evidence type="ECO:0000256" key="6">
    <source>
        <dbReference type="SAM" id="Phobius"/>
    </source>
</evidence>
<keyword evidence="4 6" id="KW-1133">Transmembrane helix</keyword>
<dbReference type="Pfam" id="PF01594">
    <property type="entry name" value="AI-2E_transport"/>
    <property type="match status" value="2"/>
</dbReference>
<dbReference type="PANTHER" id="PTHR21716">
    <property type="entry name" value="TRANSMEMBRANE PROTEIN"/>
    <property type="match status" value="1"/>
</dbReference>
<evidence type="ECO:0000256" key="5">
    <source>
        <dbReference type="ARBA" id="ARBA00023136"/>
    </source>
</evidence>
<evidence type="ECO:0000313" key="8">
    <source>
        <dbReference type="Proteomes" id="UP000500938"/>
    </source>
</evidence>
<feature type="transmembrane region" description="Helical" evidence="6">
    <location>
        <begin position="263"/>
        <end position="285"/>
    </location>
</feature>
<evidence type="ECO:0000256" key="2">
    <source>
        <dbReference type="ARBA" id="ARBA00009773"/>
    </source>
</evidence>
<dbReference type="EMBL" id="CP053085">
    <property type="protein sequence ID" value="QJR37798.1"/>
    <property type="molecule type" value="Genomic_DNA"/>
</dbReference>
<organism evidence="7 8">
    <name type="scientific">Gemmatimonas groenlandica</name>
    <dbReference type="NCBI Taxonomy" id="2732249"/>
    <lineage>
        <taxon>Bacteria</taxon>
        <taxon>Pseudomonadati</taxon>
        <taxon>Gemmatimonadota</taxon>
        <taxon>Gemmatimonadia</taxon>
        <taxon>Gemmatimonadales</taxon>
        <taxon>Gemmatimonadaceae</taxon>
        <taxon>Gemmatimonas</taxon>
    </lineage>
</organism>
<dbReference type="RefSeq" id="WP_171227234.1">
    <property type="nucleotide sequence ID" value="NZ_CP053085.1"/>
</dbReference>
<feature type="transmembrane region" description="Helical" evidence="6">
    <location>
        <begin position="201"/>
        <end position="226"/>
    </location>
</feature>
<sequence>MTTVDQDLLPEPLSPERRGWRTADLARASVVALAVWFGLQLAWSVSSLLFLVFLATLFGLAVGRGVDYLERFRIRRGIASALIVLGTIGAIGGVLAWTAPTLIEQGKQLQSDFPEAVHKLQTWIDSKRTGLVGTIIKSAATPPPNAGAPTVVVPVTVMPNASTRKPTAAQVLRQEADSIAASPSEAIKKRITDGLGGASRYLFSFVSNTLAAVAAFFLLVFLAMYIGAEPEVYRGWLLAVVPATSRAQVRLVLAEIATVLRKWLVTQMIAMVVIGVVSMIVLLLLGVKAPFALAFIAGLFEFIPTVGPVLSAVPAVLMAFVDSPEKALAVLIAYWGIQFLENNLLIPYLMRGEMDLPPAITLVAQSLMTLVFGFVGLMVAVPLTAAVLVPLRMMAERENAREKAMVRHGKMQKELAHADVDPDTVMDVADSGPVTGATI</sequence>
<keyword evidence="5 6" id="KW-0472">Membrane</keyword>
<feature type="transmembrane region" description="Helical" evidence="6">
    <location>
        <begin position="78"/>
        <end position="99"/>
    </location>
</feature>
<dbReference type="InterPro" id="IPR002549">
    <property type="entry name" value="AI-2E-like"/>
</dbReference>
<evidence type="ECO:0000256" key="1">
    <source>
        <dbReference type="ARBA" id="ARBA00004141"/>
    </source>
</evidence>
<accession>A0A6M4IUI5</accession>
<gene>
    <name evidence="7" type="ORF">HKW67_20875</name>
</gene>
<feature type="transmembrane region" description="Helical" evidence="6">
    <location>
        <begin position="49"/>
        <end position="66"/>
    </location>
</feature>
<dbReference type="KEGG" id="ggr:HKW67_20875"/>
<evidence type="ECO:0000256" key="3">
    <source>
        <dbReference type="ARBA" id="ARBA00022692"/>
    </source>
</evidence>
<dbReference type="AlphaFoldDB" id="A0A6M4IUI5"/>
<dbReference type="GO" id="GO:0016020">
    <property type="term" value="C:membrane"/>
    <property type="evidence" value="ECO:0007669"/>
    <property type="project" value="UniProtKB-SubCell"/>
</dbReference>
<dbReference type="PANTHER" id="PTHR21716:SF62">
    <property type="entry name" value="TRANSPORT PROTEIN YDBI-RELATED"/>
    <property type="match status" value="1"/>
</dbReference>
<comment type="similarity">
    <text evidence="2">Belongs to the autoinducer-2 exporter (AI-2E) (TC 2.A.86) family.</text>
</comment>
<evidence type="ECO:0000256" key="4">
    <source>
        <dbReference type="ARBA" id="ARBA00022989"/>
    </source>
</evidence>
<reference evidence="7 8" key="1">
    <citation type="submission" date="2020-05" db="EMBL/GenBank/DDBJ databases">
        <title>Complete genome sequence of Gemmatimonas greenlandica TET16.</title>
        <authorList>
            <person name="Zeng Y."/>
        </authorList>
    </citation>
    <scope>NUCLEOTIDE SEQUENCE [LARGE SCALE GENOMIC DNA]</scope>
    <source>
        <strain evidence="7 8">TET16</strain>
    </source>
</reference>
<keyword evidence="3 6" id="KW-0812">Transmembrane</keyword>